<evidence type="ECO:0000259" key="3">
    <source>
        <dbReference type="PROSITE" id="PS50801"/>
    </source>
</evidence>
<dbReference type="Pfam" id="PF01740">
    <property type="entry name" value="STAS"/>
    <property type="match status" value="1"/>
</dbReference>
<comment type="similarity">
    <text evidence="1 2">Belongs to the anti-sigma-factor antagonist family.</text>
</comment>
<dbReference type="OrthoDB" id="9793697at2"/>
<dbReference type="InterPro" id="IPR003658">
    <property type="entry name" value="Anti-sigma_ant"/>
</dbReference>
<dbReference type="InterPro" id="IPR002645">
    <property type="entry name" value="STAS_dom"/>
</dbReference>
<dbReference type="EMBL" id="VIRS01000022">
    <property type="protein sequence ID" value="TQS41851.1"/>
    <property type="molecule type" value="Genomic_DNA"/>
</dbReference>
<name>A0A545AKP9_9ACTN</name>
<organism evidence="4 5">
    <name type="scientific">Cryptosporangium phraense</name>
    <dbReference type="NCBI Taxonomy" id="2593070"/>
    <lineage>
        <taxon>Bacteria</taxon>
        <taxon>Bacillati</taxon>
        <taxon>Actinomycetota</taxon>
        <taxon>Actinomycetes</taxon>
        <taxon>Cryptosporangiales</taxon>
        <taxon>Cryptosporangiaceae</taxon>
        <taxon>Cryptosporangium</taxon>
    </lineage>
</organism>
<protein>
    <recommendedName>
        <fullName evidence="2">Anti-sigma factor antagonist</fullName>
    </recommendedName>
</protein>
<gene>
    <name evidence="4" type="ORF">FL583_27880</name>
</gene>
<dbReference type="Gene3D" id="3.30.750.24">
    <property type="entry name" value="STAS domain"/>
    <property type="match status" value="1"/>
</dbReference>
<dbReference type="GO" id="GO:0043856">
    <property type="term" value="F:anti-sigma factor antagonist activity"/>
    <property type="evidence" value="ECO:0007669"/>
    <property type="project" value="InterPro"/>
</dbReference>
<evidence type="ECO:0000256" key="1">
    <source>
        <dbReference type="ARBA" id="ARBA00009013"/>
    </source>
</evidence>
<comment type="caution">
    <text evidence="4">The sequence shown here is derived from an EMBL/GenBank/DDBJ whole genome shotgun (WGS) entry which is preliminary data.</text>
</comment>
<dbReference type="InterPro" id="IPR036513">
    <property type="entry name" value="STAS_dom_sf"/>
</dbReference>
<dbReference type="InParanoid" id="A0A545AKP9"/>
<accession>A0A545AKP9</accession>
<dbReference type="PROSITE" id="PS50801">
    <property type="entry name" value="STAS"/>
    <property type="match status" value="1"/>
</dbReference>
<dbReference type="NCBIfam" id="TIGR00377">
    <property type="entry name" value="ant_ant_sig"/>
    <property type="match status" value="1"/>
</dbReference>
<sequence>MSVDRRPQDCARPPVEHFLGEKSVGTEAGVVEDGIWRLDVSVHEGTAWLRPQGDLDMETSPSLIRTAQREFTAGARRVVIDLSRVTFVDSSGIGALVTLWRTIGETPSAFAIAAPSRAALSVLETTGIDALIARAEAMPDDRTPAPEPQA</sequence>
<keyword evidence="5" id="KW-1185">Reference proteome</keyword>
<dbReference type="SUPFAM" id="SSF52091">
    <property type="entry name" value="SpoIIaa-like"/>
    <property type="match status" value="1"/>
</dbReference>
<feature type="domain" description="STAS" evidence="3">
    <location>
        <begin position="36"/>
        <end position="128"/>
    </location>
</feature>
<dbReference type="PANTHER" id="PTHR33495">
    <property type="entry name" value="ANTI-SIGMA FACTOR ANTAGONIST TM_1081-RELATED-RELATED"/>
    <property type="match status" value="1"/>
</dbReference>
<evidence type="ECO:0000256" key="2">
    <source>
        <dbReference type="RuleBase" id="RU003749"/>
    </source>
</evidence>
<evidence type="ECO:0000313" key="5">
    <source>
        <dbReference type="Proteomes" id="UP000317982"/>
    </source>
</evidence>
<dbReference type="PANTHER" id="PTHR33495:SF2">
    <property type="entry name" value="ANTI-SIGMA FACTOR ANTAGONIST TM_1081-RELATED"/>
    <property type="match status" value="1"/>
</dbReference>
<dbReference type="AlphaFoldDB" id="A0A545AKP9"/>
<dbReference type="CDD" id="cd07043">
    <property type="entry name" value="STAS_anti-anti-sigma_factors"/>
    <property type="match status" value="1"/>
</dbReference>
<proteinExistence type="inferred from homology"/>
<dbReference type="Proteomes" id="UP000317982">
    <property type="component" value="Unassembled WGS sequence"/>
</dbReference>
<evidence type="ECO:0000313" key="4">
    <source>
        <dbReference type="EMBL" id="TQS41851.1"/>
    </source>
</evidence>
<reference evidence="4 5" key="1">
    <citation type="submission" date="2019-07" db="EMBL/GenBank/DDBJ databases">
        <title>Cryptosporangium phraense sp. nov., isolated from plant litter.</title>
        <authorList>
            <person name="Suriyachadkun C."/>
        </authorList>
    </citation>
    <scope>NUCLEOTIDE SEQUENCE [LARGE SCALE GENOMIC DNA]</scope>
    <source>
        <strain evidence="4 5">A-T 5661</strain>
    </source>
</reference>